<evidence type="ECO:0000313" key="4">
    <source>
        <dbReference type="EMBL" id="KAK0320435.1"/>
    </source>
</evidence>
<dbReference type="GO" id="GO:0033063">
    <property type="term" value="C:Rad51B-Rad51C-Rad51D-XRCC2 complex"/>
    <property type="evidence" value="ECO:0007669"/>
    <property type="project" value="TreeGrafter"/>
</dbReference>
<gene>
    <name evidence="4" type="ORF">LTR82_008550</name>
    <name evidence="5" type="ORF">LTR91_001326</name>
</gene>
<comment type="subcellular location">
    <subcellularLocation>
        <location evidence="1">Nucleus</location>
    </subcellularLocation>
</comment>
<dbReference type="GO" id="GO:0003697">
    <property type="term" value="F:single-stranded DNA binding"/>
    <property type="evidence" value="ECO:0007669"/>
    <property type="project" value="TreeGrafter"/>
</dbReference>
<dbReference type="Proteomes" id="UP001175353">
    <property type="component" value="Unassembled WGS sequence"/>
</dbReference>
<feature type="region of interest" description="Disordered" evidence="3">
    <location>
        <begin position="150"/>
        <end position="194"/>
    </location>
</feature>
<reference evidence="4" key="1">
    <citation type="submission" date="2021-12" db="EMBL/GenBank/DDBJ databases">
        <title>Black yeast isolated from Biological Soil Crust.</title>
        <authorList>
            <person name="Kurbessoian T."/>
        </authorList>
    </citation>
    <scope>NUCLEOTIDE SEQUENCE</scope>
    <source>
        <strain evidence="4">CCFEE 5208</strain>
    </source>
</reference>
<evidence type="ECO:0000256" key="3">
    <source>
        <dbReference type="SAM" id="MobiDB-lite"/>
    </source>
</evidence>
<organism evidence="4 6">
    <name type="scientific">Friedmanniomyces endolithicus</name>
    <dbReference type="NCBI Taxonomy" id="329885"/>
    <lineage>
        <taxon>Eukaryota</taxon>
        <taxon>Fungi</taxon>
        <taxon>Dikarya</taxon>
        <taxon>Ascomycota</taxon>
        <taxon>Pezizomycotina</taxon>
        <taxon>Dothideomycetes</taxon>
        <taxon>Dothideomycetidae</taxon>
        <taxon>Mycosphaerellales</taxon>
        <taxon>Teratosphaeriaceae</taxon>
        <taxon>Friedmanniomyces</taxon>
    </lineage>
</organism>
<dbReference type="GO" id="GO:0000400">
    <property type="term" value="F:four-way junction DNA binding"/>
    <property type="evidence" value="ECO:0007669"/>
    <property type="project" value="TreeGrafter"/>
</dbReference>
<comment type="caution">
    <text evidence="4">The sequence shown here is derived from an EMBL/GenBank/DDBJ whole genome shotgun (WGS) entry which is preliminary data.</text>
</comment>
<dbReference type="GO" id="GO:0007131">
    <property type="term" value="P:reciprocal meiotic recombination"/>
    <property type="evidence" value="ECO:0007669"/>
    <property type="project" value="TreeGrafter"/>
</dbReference>
<dbReference type="GO" id="GO:0000723">
    <property type="term" value="P:telomere maintenance"/>
    <property type="evidence" value="ECO:0007669"/>
    <property type="project" value="TreeGrafter"/>
</dbReference>
<sequence>MVAPAEPILASTLWTLHRMVQDQTISKPASRPRRLPTGLSSLDLALEGGLDYGSISCISAETNSGAGDIMLAALISHMLSEPEATATVIDITLAFDLRRLHGKLAHALQFHGRDIKEAMTILGRLKIMKVFDFVGLTESVVEVRESLESSGTYSPPHVLKQAAPRSTVGDSEDEDEMLDVPTLPSPAPQNKPKDISSPSLLIIDSISQIAAPLIKSNHVQGQALLTSFMRSLAHLSRTHRLCTLLLNGTTTYSQSKEDTPSIFSSCALRPALGKTFAYMLDLHLLVHAIPNTAADARRVYGNKHEGKGEQEAGLVEVIEVLQDRHGSRVDKWTALTLDTSSNLAELL</sequence>
<evidence type="ECO:0000256" key="2">
    <source>
        <dbReference type="ARBA" id="ARBA00023242"/>
    </source>
</evidence>
<dbReference type="EMBL" id="JASUXU010000025">
    <property type="protein sequence ID" value="KAK0320435.1"/>
    <property type="molecule type" value="Genomic_DNA"/>
</dbReference>
<dbReference type="PANTHER" id="PTHR46457:SF1">
    <property type="entry name" value="DNA REPAIR PROTEIN RAD51 HOMOLOG 4"/>
    <property type="match status" value="1"/>
</dbReference>
<dbReference type="GO" id="GO:0000724">
    <property type="term" value="P:double-strand break repair via homologous recombination"/>
    <property type="evidence" value="ECO:0007669"/>
    <property type="project" value="TreeGrafter"/>
</dbReference>
<evidence type="ECO:0008006" key="8">
    <source>
        <dbReference type="Google" id="ProtNLM"/>
    </source>
</evidence>
<name>A0AAN6J8L3_9PEZI</name>
<evidence type="ECO:0000313" key="7">
    <source>
        <dbReference type="Proteomes" id="UP001175353"/>
    </source>
</evidence>
<evidence type="ECO:0000313" key="5">
    <source>
        <dbReference type="EMBL" id="KAK1013729.1"/>
    </source>
</evidence>
<keyword evidence="2" id="KW-0539">Nucleus</keyword>
<dbReference type="AlphaFoldDB" id="A0AAN6J8L3"/>
<evidence type="ECO:0000256" key="1">
    <source>
        <dbReference type="ARBA" id="ARBA00004123"/>
    </source>
</evidence>
<dbReference type="Gene3D" id="3.40.50.300">
    <property type="entry name" value="P-loop containing nucleotide triphosphate hydrolases"/>
    <property type="match status" value="1"/>
</dbReference>
<dbReference type="GO" id="GO:0005657">
    <property type="term" value="C:replication fork"/>
    <property type="evidence" value="ECO:0007669"/>
    <property type="project" value="TreeGrafter"/>
</dbReference>
<dbReference type="GO" id="GO:0005815">
    <property type="term" value="C:microtubule organizing center"/>
    <property type="evidence" value="ECO:0007669"/>
    <property type="project" value="TreeGrafter"/>
</dbReference>
<protein>
    <recommendedName>
        <fullName evidence="8">DNA recombination and repair protein Rad51-like C-terminal domain-containing protein</fullName>
    </recommendedName>
</protein>
<dbReference type="GO" id="GO:0008094">
    <property type="term" value="F:ATP-dependent activity, acting on DNA"/>
    <property type="evidence" value="ECO:0007669"/>
    <property type="project" value="TreeGrafter"/>
</dbReference>
<dbReference type="EMBL" id="JAUJLE010000005">
    <property type="protein sequence ID" value="KAK1013729.1"/>
    <property type="molecule type" value="Genomic_DNA"/>
</dbReference>
<dbReference type="InterPro" id="IPR027417">
    <property type="entry name" value="P-loop_NTPase"/>
</dbReference>
<accession>A0AAN6J8L3</accession>
<keyword evidence="7" id="KW-1185">Reference proteome</keyword>
<reference evidence="5" key="2">
    <citation type="submission" date="2023-06" db="EMBL/GenBank/DDBJ databases">
        <title>Black Yeasts Isolated from many extreme environments.</title>
        <authorList>
            <person name="Coleine C."/>
            <person name="Stajich J.E."/>
            <person name="Selbmann L."/>
        </authorList>
    </citation>
    <scope>NUCLEOTIDE SEQUENCE</scope>
    <source>
        <strain evidence="5">CCFEE 5200</strain>
    </source>
</reference>
<dbReference type="InterPro" id="IPR051988">
    <property type="entry name" value="HRR_RAD51_Paralog"/>
</dbReference>
<dbReference type="PANTHER" id="PTHR46457">
    <property type="entry name" value="DNA REPAIR PROTEIN RAD51 HOMOLOG 4"/>
    <property type="match status" value="1"/>
</dbReference>
<dbReference type="SUPFAM" id="SSF52540">
    <property type="entry name" value="P-loop containing nucleoside triphosphate hydrolases"/>
    <property type="match status" value="1"/>
</dbReference>
<evidence type="ECO:0000313" key="6">
    <source>
        <dbReference type="Proteomes" id="UP001168146"/>
    </source>
</evidence>
<proteinExistence type="predicted"/>
<dbReference type="GO" id="GO:0042148">
    <property type="term" value="P:DNA strand invasion"/>
    <property type="evidence" value="ECO:0007669"/>
    <property type="project" value="TreeGrafter"/>
</dbReference>
<dbReference type="Proteomes" id="UP001168146">
    <property type="component" value="Unassembled WGS sequence"/>
</dbReference>